<comment type="caution">
    <text evidence="1">The sequence shown here is derived from an EMBL/GenBank/DDBJ whole genome shotgun (WGS) entry which is preliminary data.</text>
</comment>
<dbReference type="Proteomes" id="UP000270205">
    <property type="component" value="Unassembled WGS sequence"/>
</dbReference>
<organism evidence="1 2">
    <name type="scientific">Bergeyella zoohelcum</name>
    <dbReference type="NCBI Taxonomy" id="1015"/>
    <lineage>
        <taxon>Bacteria</taxon>
        <taxon>Pseudomonadati</taxon>
        <taxon>Bacteroidota</taxon>
        <taxon>Flavobacteriia</taxon>
        <taxon>Flavobacteriales</taxon>
        <taxon>Weeksellaceae</taxon>
        <taxon>Bergeyella</taxon>
    </lineage>
</organism>
<proteinExistence type="predicted"/>
<evidence type="ECO:0000313" key="2">
    <source>
        <dbReference type="Proteomes" id="UP000270205"/>
    </source>
</evidence>
<sequence length="33" mass="3851">MKKLSRNENNVSQNVNNYGKIRIKNTCTNQNKV</sequence>
<reference evidence="1 2" key="1">
    <citation type="submission" date="2018-11" db="EMBL/GenBank/DDBJ databases">
        <authorList>
            <consortium name="Pathogen Informatics"/>
        </authorList>
    </citation>
    <scope>NUCLEOTIDE SEQUENCE [LARGE SCALE GENOMIC DNA]</scope>
    <source>
        <strain evidence="1 2">NCTC12929</strain>
    </source>
</reference>
<gene>
    <name evidence="1" type="ORF">NCTC12929_00983</name>
</gene>
<dbReference type="EMBL" id="UYIV01000001">
    <property type="protein sequence ID" value="VDH03597.1"/>
    <property type="molecule type" value="Genomic_DNA"/>
</dbReference>
<protein>
    <submittedName>
        <fullName evidence="1">Uncharacterized protein</fullName>
    </submittedName>
</protein>
<dbReference type="AlphaFoldDB" id="A0A7Z8YP69"/>
<name>A0A7Z8YP69_9FLAO</name>
<evidence type="ECO:0000313" key="1">
    <source>
        <dbReference type="EMBL" id="VDH03597.1"/>
    </source>
</evidence>
<accession>A0A7Z8YP69</accession>